<name>A0ABV9KYV8_9BACT</name>
<feature type="non-terminal residue" evidence="1">
    <location>
        <position position="403"/>
    </location>
</feature>
<dbReference type="InterPro" id="IPR005077">
    <property type="entry name" value="Peptidase_C11"/>
</dbReference>
<dbReference type="Gene3D" id="3.40.50.11970">
    <property type="match status" value="1"/>
</dbReference>
<proteinExistence type="predicted"/>
<gene>
    <name evidence="1" type="ORF">ACFO6W_17260</name>
</gene>
<reference evidence="2" key="1">
    <citation type="journal article" date="2019" name="Int. J. Syst. Evol. Microbiol.">
        <title>The Global Catalogue of Microorganisms (GCM) 10K type strain sequencing project: providing services to taxonomists for standard genome sequencing and annotation.</title>
        <authorList>
            <consortium name="The Broad Institute Genomics Platform"/>
            <consortium name="The Broad Institute Genome Sequencing Center for Infectious Disease"/>
            <person name="Wu L."/>
            <person name="Ma J."/>
        </authorList>
    </citation>
    <scope>NUCLEOTIDE SEQUENCE [LARGE SCALE GENOMIC DNA]</scope>
    <source>
        <strain evidence="2">CCUG 66188</strain>
    </source>
</reference>
<dbReference type="Pfam" id="PF03415">
    <property type="entry name" value="Peptidase_C11"/>
    <property type="match status" value="1"/>
</dbReference>
<protein>
    <submittedName>
        <fullName evidence="1">Clostripain-related cysteine peptidase</fullName>
    </submittedName>
</protein>
<dbReference type="PANTHER" id="PTHR37835">
    <property type="entry name" value="ALPHA-CLOSTRIPAIN"/>
    <property type="match status" value="1"/>
</dbReference>
<comment type="caution">
    <text evidence="1">The sequence shown here is derived from an EMBL/GenBank/DDBJ whole genome shotgun (WGS) entry which is preliminary data.</text>
</comment>
<sequence length="403" mass="43670">MEMTERKEQTDKDSSGLWKILLRCLPALLLCTVFFCRCTGDGEEPEATQHVLLVYLGGDNNLSGESYAKLEALGRGWDARQGGRLLVFHDAADAAPQLLELCRCDKGNPYTKVIRQYGEDNSADAEVFASVLSEVKQLYPSPGYGLLVFSHATGWLPGGALSDPKSGTKSVLSDGSDQMALADFASAIPDGAFDYIVFEACFMAGIEVAYQLKDKTAYILASGAEIVSPGFTDVYPQAVNDLFEGEPGLRAFAGKAFGYFDGQSGFMRSATLSVIKTSELDALAGFIRENATPGAAVDISGIQHFDRYPSYRLFFDFGDYYGGLLADDQQRQELHRLVGKAVVWKASTADFMPGYNGFVIAHHSGLTTYIPQDRFPLLNRAYETLAWSRAGGAPAGVAAGRPE</sequence>
<accession>A0ABV9KYV8</accession>
<organism evidence="1 2">
    <name type="scientific">Dysgonomonas termitidis</name>
    <dbReference type="NCBI Taxonomy" id="1516126"/>
    <lineage>
        <taxon>Bacteria</taxon>
        <taxon>Pseudomonadati</taxon>
        <taxon>Bacteroidota</taxon>
        <taxon>Bacteroidia</taxon>
        <taxon>Bacteroidales</taxon>
        <taxon>Dysgonomonadaceae</taxon>
        <taxon>Dysgonomonas</taxon>
    </lineage>
</organism>
<dbReference type="Proteomes" id="UP001596023">
    <property type="component" value="Unassembled WGS sequence"/>
</dbReference>
<dbReference type="PANTHER" id="PTHR37835:SF1">
    <property type="entry name" value="ALPHA-CLOSTRIPAIN"/>
    <property type="match status" value="1"/>
</dbReference>
<evidence type="ECO:0000313" key="1">
    <source>
        <dbReference type="EMBL" id="MFC4675444.1"/>
    </source>
</evidence>
<keyword evidence="2" id="KW-1185">Reference proteome</keyword>
<evidence type="ECO:0000313" key="2">
    <source>
        <dbReference type="Proteomes" id="UP001596023"/>
    </source>
</evidence>
<dbReference type="EMBL" id="JBHSGN010000102">
    <property type="protein sequence ID" value="MFC4675444.1"/>
    <property type="molecule type" value="Genomic_DNA"/>
</dbReference>
<dbReference type="RefSeq" id="WP_379998685.1">
    <property type="nucleotide sequence ID" value="NZ_JBHSGN010000102.1"/>
</dbReference>